<dbReference type="InterPro" id="IPR000217">
    <property type="entry name" value="Tubulin"/>
</dbReference>
<dbReference type="Gene3D" id="3.40.50.1440">
    <property type="entry name" value="Tubulin/FtsZ, GTPase domain"/>
    <property type="match status" value="1"/>
</dbReference>
<dbReference type="InterPro" id="IPR003008">
    <property type="entry name" value="Tubulin_FtsZ_GTPase"/>
</dbReference>
<evidence type="ECO:0000256" key="4">
    <source>
        <dbReference type="ARBA" id="ARBA00023134"/>
    </source>
</evidence>
<evidence type="ECO:0000259" key="7">
    <source>
        <dbReference type="SMART" id="SM00864"/>
    </source>
</evidence>
<accession>G0TR31</accession>
<dbReference type="EMBL" id="HE573017">
    <property type="protein sequence ID" value="CCC46395.1"/>
    <property type="molecule type" value="Genomic_DNA"/>
</dbReference>
<gene>
    <name evidence="8" type="ORF">TVY486_0100430</name>
</gene>
<proteinExistence type="inferred from homology"/>
<dbReference type="PROSITE" id="PS00227">
    <property type="entry name" value="TUBULIN"/>
    <property type="match status" value="1"/>
</dbReference>
<dbReference type="InterPro" id="IPR004058">
    <property type="entry name" value="Zeta_tubulin"/>
</dbReference>
<dbReference type="InterPro" id="IPR036525">
    <property type="entry name" value="Tubulin/FtsZ_GTPase_sf"/>
</dbReference>
<dbReference type="GO" id="GO:0007017">
    <property type="term" value="P:microtubule-based process"/>
    <property type="evidence" value="ECO:0007669"/>
    <property type="project" value="InterPro"/>
</dbReference>
<feature type="region of interest" description="Disordered" evidence="6">
    <location>
        <begin position="257"/>
        <end position="279"/>
    </location>
</feature>
<sequence length="494" mass="54230">MAIVVVQVGQCGNQLGDELWRQLSIATDKGAVRSPFFTRDRLARCVLVDSEPKVVQAVQGRHADIMRKENTVCGNSGRGNHWALGYYGLSNPASKRNAEKALPHKPFQLTRDQRQDDNCVVRDALRAIYAETRRTKDAEEFEAILLLHSLAGGTGSGMTSLLIEKIRYYFIEPSPWGEGTTPVDELEEAARMREDGLDGMLMEKRRAMFLVSVSVAPQSVGEVATQGLNAAMTLRALRNVDAVILLRNDDCIRVQRDTAPGSGVQSRSASTKLAQGNTEDKLASSSSVTSLVNPCSTFTEVNEVFVTLLMPILLYGRGESPLCDLVLKCSPNHRKIHNILTVVPTPQRHYLRFKKSVILSRLYCVTGARIHLPGVHPDVPVGILHTDNSLRAENSVHTRGDVQVPKALLESFTGSPARRRSPASVLLQNMEGVLVMNEARELNASLLFPLLYMATMKAKVGAFMTTFVDAGMTVEQVQAAIRDAAERLADAEDV</sequence>
<evidence type="ECO:0000256" key="5">
    <source>
        <dbReference type="RuleBase" id="RU000352"/>
    </source>
</evidence>
<evidence type="ECO:0000256" key="6">
    <source>
        <dbReference type="SAM" id="MobiDB-lite"/>
    </source>
</evidence>
<organism evidence="8">
    <name type="scientific">Trypanosoma vivax (strain Y486)</name>
    <dbReference type="NCBI Taxonomy" id="1055687"/>
    <lineage>
        <taxon>Eukaryota</taxon>
        <taxon>Discoba</taxon>
        <taxon>Euglenozoa</taxon>
        <taxon>Kinetoplastea</taxon>
        <taxon>Metakinetoplastina</taxon>
        <taxon>Trypanosomatida</taxon>
        <taxon>Trypanosomatidae</taxon>
        <taxon>Trypanosoma</taxon>
        <taxon>Duttonella</taxon>
    </lineage>
</organism>
<dbReference type="GO" id="GO:0005874">
    <property type="term" value="C:microtubule"/>
    <property type="evidence" value="ECO:0007669"/>
    <property type="project" value="UniProtKB-KW"/>
</dbReference>
<dbReference type="Pfam" id="PF00091">
    <property type="entry name" value="Tubulin"/>
    <property type="match status" value="1"/>
</dbReference>
<dbReference type="PRINTS" id="PR01520">
    <property type="entry name" value="ZETATUBULIN"/>
</dbReference>
<reference evidence="8" key="1">
    <citation type="journal article" date="2012" name="Proc. Natl. Acad. Sci. U.S.A.">
        <title>Antigenic diversity is generated by distinct evolutionary mechanisms in African trypanosome species.</title>
        <authorList>
            <person name="Jackson A.P."/>
            <person name="Berry A."/>
            <person name="Aslett M."/>
            <person name="Allison H.C."/>
            <person name="Burton P."/>
            <person name="Vavrova-Anderson J."/>
            <person name="Brown R."/>
            <person name="Browne H."/>
            <person name="Corton N."/>
            <person name="Hauser H."/>
            <person name="Gamble J."/>
            <person name="Gilderthorp R."/>
            <person name="Marcello L."/>
            <person name="McQuillan J."/>
            <person name="Otto T.D."/>
            <person name="Quail M.A."/>
            <person name="Sanders M.J."/>
            <person name="van Tonder A."/>
            <person name="Ginger M.L."/>
            <person name="Field M.C."/>
            <person name="Barry J.D."/>
            <person name="Hertz-Fowler C."/>
            <person name="Berriman M."/>
        </authorList>
    </citation>
    <scope>NUCLEOTIDE SEQUENCE</scope>
    <source>
        <strain evidence="8">Y486</strain>
    </source>
</reference>
<keyword evidence="2 5" id="KW-0493">Microtubule</keyword>
<dbReference type="InterPro" id="IPR017975">
    <property type="entry name" value="Tubulin_CS"/>
</dbReference>
<evidence type="ECO:0000256" key="1">
    <source>
        <dbReference type="ARBA" id="ARBA00009636"/>
    </source>
</evidence>
<comment type="similarity">
    <text evidence="1 5">Belongs to the tubulin family.</text>
</comment>
<keyword evidence="4 5" id="KW-0342">GTP-binding</keyword>
<dbReference type="PANTHER" id="PTHR11588">
    <property type="entry name" value="TUBULIN"/>
    <property type="match status" value="1"/>
</dbReference>
<dbReference type="VEuPathDB" id="TriTrypDB:TvY486_0100430"/>
<dbReference type="OMA" id="MEIDAMA"/>
<keyword evidence="3 5" id="KW-0547">Nucleotide-binding</keyword>
<dbReference type="CDD" id="cd02189">
    <property type="entry name" value="delta_zeta_tubulin-like"/>
    <property type="match status" value="1"/>
</dbReference>
<feature type="compositionally biased region" description="Polar residues" evidence="6">
    <location>
        <begin position="263"/>
        <end position="279"/>
    </location>
</feature>
<dbReference type="AlphaFoldDB" id="G0TR31"/>
<protein>
    <submittedName>
        <fullName evidence="8">Putative zeta tubulin</fullName>
    </submittedName>
</protein>
<dbReference type="SMART" id="SM00864">
    <property type="entry name" value="Tubulin"/>
    <property type="match status" value="1"/>
</dbReference>
<evidence type="ECO:0000313" key="8">
    <source>
        <dbReference type="EMBL" id="CCC46395.1"/>
    </source>
</evidence>
<dbReference type="PRINTS" id="PR01161">
    <property type="entry name" value="TUBULIN"/>
</dbReference>
<evidence type="ECO:0000256" key="3">
    <source>
        <dbReference type="ARBA" id="ARBA00022741"/>
    </source>
</evidence>
<feature type="domain" description="Tubulin/FtsZ GTPase" evidence="7">
    <location>
        <begin position="33"/>
        <end position="297"/>
    </location>
</feature>
<name>G0TR31_TRYVY</name>
<dbReference type="SUPFAM" id="SSF52490">
    <property type="entry name" value="Tubulin nucleotide-binding domain-like"/>
    <property type="match status" value="1"/>
</dbReference>
<dbReference type="GO" id="GO:0005525">
    <property type="term" value="F:GTP binding"/>
    <property type="evidence" value="ECO:0007669"/>
    <property type="project" value="UniProtKB-UniRule"/>
</dbReference>
<evidence type="ECO:0000256" key="2">
    <source>
        <dbReference type="ARBA" id="ARBA00022701"/>
    </source>
</evidence>